<proteinExistence type="inferred from homology"/>
<accession>A0A553GYV5</accession>
<dbReference type="PRINTS" id="PR00111">
    <property type="entry name" value="ABHYDROLASE"/>
</dbReference>
<keyword evidence="6 11" id="KW-0031">Aminopeptidase</keyword>
<dbReference type="GO" id="GO:0005737">
    <property type="term" value="C:cytoplasm"/>
    <property type="evidence" value="ECO:0007669"/>
    <property type="project" value="UniProtKB-SubCell"/>
</dbReference>
<evidence type="ECO:0000313" key="15">
    <source>
        <dbReference type="EMBL" id="TRX74675.1"/>
    </source>
</evidence>
<evidence type="ECO:0000256" key="3">
    <source>
        <dbReference type="ARBA" id="ARBA00010088"/>
    </source>
</evidence>
<protein>
    <recommendedName>
        <fullName evidence="5 11">Proline iminopeptidase</fullName>
        <shortName evidence="11">PIP</shortName>
        <ecNumber evidence="4 11">3.4.11.5</ecNumber>
    </recommendedName>
    <alternativeName>
        <fullName evidence="10 11">Prolyl aminopeptidase</fullName>
    </alternativeName>
</protein>
<reference evidence="15 16" key="1">
    <citation type="submission" date="2019-07" db="EMBL/GenBank/DDBJ databases">
        <title>Pseudomonas mangiferae sp. nov., isolated from bark of mango tree in Thailand.</title>
        <authorList>
            <person name="Srisuk N."/>
            <person name="Anurat P."/>
        </authorList>
    </citation>
    <scope>NUCLEOTIDE SEQUENCE [LARGE SCALE GENOMIC DNA]</scope>
    <source>
        <strain evidence="15 16">DMKU_BBB3-04</strain>
    </source>
</reference>
<evidence type="ECO:0000256" key="5">
    <source>
        <dbReference type="ARBA" id="ARBA00021843"/>
    </source>
</evidence>
<comment type="similarity">
    <text evidence="3 11 13">Belongs to the peptidase S33 family.</text>
</comment>
<evidence type="ECO:0000313" key="16">
    <source>
        <dbReference type="Proteomes" id="UP000315235"/>
    </source>
</evidence>
<feature type="active site" evidence="12">
    <location>
        <position position="263"/>
    </location>
</feature>
<evidence type="ECO:0000256" key="6">
    <source>
        <dbReference type="ARBA" id="ARBA00022438"/>
    </source>
</evidence>
<dbReference type="SUPFAM" id="SSF53474">
    <property type="entry name" value="alpha/beta-Hydrolases"/>
    <property type="match status" value="1"/>
</dbReference>
<dbReference type="PIRSF" id="PIRSF006431">
    <property type="entry name" value="Pept_S33"/>
    <property type="match status" value="1"/>
</dbReference>
<evidence type="ECO:0000256" key="9">
    <source>
        <dbReference type="ARBA" id="ARBA00022801"/>
    </source>
</evidence>
<organism evidence="15 16">
    <name type="scientific">Pseudomonas mangiferae</name>
    <dbReference type="NCBI Taxonomy" id="2593654"/>
    <lineage>
        <taxon>Bacteria</taxon>
        <taxon>Pseudomonadati</taxon>
        <taxon>Pseudomonadota</taxon>
        <taxon>Gammaproteobacteria</taxon>
        <taxon>Pseudomonadales</taxon>
        <taxon>Pseudomonadaceae</taxon>
        <taxon>Pseudomonas</taxon>
    </lineage>
</organism>
<sequence length="321" mass="36479">MQNLYPEIKPYARHELAVEEPHVLYIDESGSPDGLPVLFVHGGPGAGCDSLSRRFFDPSLYRIVTFDQRGAGRSTPYASLENNTTWHLVEDMERIREHLGIDKWVLFGGSWGSTLSLAYAQTHPDRVHALILRGIFLCRPQEFHWFYQEGASRLFPDYWQDYLAPIPAEERGDLMQAFYRRLTGTDEIAQMQAAKAWSCWEGRTATLRPNPQVVERFHDKALSIARIECHFFVNDAFLEPDQLLRDMPKIAHLPGVIVHGRYDVVCPLDNAWALHQVWPNSELQIVRDAGHVAGEPGIADALVRAADEMARRLLDVPPDDA</sequence>
<evidence type="ECO:0000259" key="14">
    <source>
        <dbReference type="Pfam" id="PF00561"/>
    </source>
</evidence>
<dbReference type="AlphaFoldDB" id="A0A553GYV5"/>
<dbReference type="InterPro" id="IPR002410">
    <property type="entry name" value="Peptidase_S33"/>
</dbReference>
<evidence type="ECO:0000256" key="7">
    <source>
        <dbReference type="ARBA" id="ARBA00022490"/>
    </source>
</evidence>
<evidence type="ECO:0000256" key="12">
    <source>
        <dbReference type="PIRSR" id="PIRSR006431-1"/>
    </source>
</evidence>
<name>A0A553GYV5_9PSED</name>
<evidence type="ECO:0000256" key="2">
    <source>
        <dbReference type="ARBA" id="ARBA00004496"/>
    </source>
</evidence>
<dbReference type="InterPro" id="IPR005944">
    <property type="entry name" value="Pro_iminopeptidase"/>
</dbReference>
<feature type="domain" description="AB hydrolase-1" evidence="14">
    <location>
        <begin position="36"/>
        <end position="293"/>
    </location>
</feature>
<dbReference type="PANTHER" id="PTHR43722:SF1">
    <property type="entry name" value="PROLINE IMINOPEPTIDASE"/>
    <property type="match status" value="1"/>
</dbReference>
<evidence type="ECO:0000256" key="11">
    <source>
        <dbReference type="PIRNR" id="PIRNR006431"/>
    </source>
</evidence>
<dbReference type="GO" id="GO:0006508">
    <property type="term" value="P:proteolysis"/>
    <property type="evidence" value="ECO:0007669"/>
    <property type="project" value="UniProtKB-KW"/>
</dbReference>
<keyword evidence="8 11" id="KW-0645">Protease</keyword>
<dbReference type="EMBL" id="VJOY01000007">
    <property type="protein sequence ID" value="TRX74675.1"/>
    <property type="molecule type" value="Genomic_DNA"/>
</dbReference>
<evidence type="ECO:0000256" key="13">
    <source>
        <dbReference type="RuleBase" id="RU003421"/>
    </source>
</evidence>
<feature type="active site" description="Nucleophile" evidence="12">
    <location>
        <position position="110"/>
    </location>
</feature>
<comment type="subcellular location">
    <subcellularLocation>
        <location evidence="2 11">Cytoplasm</location>
    </subcellularLocation>
</comment>
<dbReference type="Pfam" id="PF00561">
    <property type="entry name" value="Abhydrolase_1"/>
    <property type="match status" value="1"/>
</dbReference>
<dbReference type="PANTHER" id="PTHR43722">
    <property type="entry name" value="PROLINE IMINOPEPTIDASE"/>
    <property type="match status" value="1"/>
</dbReference>
<dbReference type="PRINTS" id="PR00793">
    <property type="entry name" value="PROAMNOPTASE"/>
</dbReference>
<dbReference type="GO" id="GO:0004177">
    <property type="term" value="F:aminopeptidase activity"/>
    <property type="evidence" value="ECO:0007669"/>
    <property type="project" value="UniProtKB-UniRule"/>
</dbReference>
<gene>
    <name evidence="15" type="primary">pip</name>
    <name evidence="15" type="ORF">FM069_11760</name>
</gene>
<evidence type="ECO:0000256" key="4">
    <source>
        <dbReference type="ARBA" id="ARBA00012568"/>
    </source>
</evidence>
<dbReference type="InterPro" id="IPR029058">
    <property type="entry name" value="AB_hydrolase_fold"/>
</dbReference>
<comment type="caution">
    <text evidence="15">The sequence shown here is derived from an EMBL/GenBank/DDBJ whole genome shotgun (WGS) entry which is preliminary data.</text>
</comment>
<dbReference type="NCBIfam" id="TIGR01249">
    <property type="entry name" value="pro_imino_pep_1"/>
    <property type="match status" value="1"/>
</dbReference>
<keyword evidence="7 11" id="KW-0963">Cytoplasm</keyword>
<evidence type="ECO:0000256" key="1">
    <source>
        <dbReference type="ARBA" id="ARBA00001585"/>
    </source>
</evidence>
<dbReference type="RefSeq" id="WP_143488503.1">
    <property type="nucleotide sequence ID" value="NZ_VJOY01000007.1"/>
</dbReference>
<dbReference type="OrthoDB" id="9796770at2"/>
<keyword evidence="16" id="KW-1185">Reference proteome</keyword>
<dbReference type="InterPro" id="IPR000073">
    <property type="entry name" value="AB_hydrolase_1"/>
</dbReference>
<dbReference type="EC" id="3.4.11.5" evidence="4 11"/>
<comment type="catalytic activity">
    <reaction evidence="1 11 13">
        <text>Release of N-terminal proline from a peptide.</text>
        <dbReference type="EC" id="3.4.11.5"/>
    </reaction>
</comment>
<dbReference type="Gene3D" id="3.40.50.1820">
    <property type="entry name" value="alpha/beta hydrolase"/>
    <property type="match status" value="1"/>
</dbReference>
<dbReference type="Proteomes" id="UP000315235">
    <property type="component" value="Unassembled WGS sequence"/>
</dbReference>
<feature type="active site" description="Proton donor" evidence="12">
    <location>
        <position position="291"/>
    </location>
</feature>
<evidence type="ECO:0000256" key="10">
    <source>
        <dbReference type="ARBA" id="ARBA00029605"/>
    </source>
</evidence>
<evidence type="ECO:0000256" key="8">
    <source>
        <dbReference type="ARBA" id="ARBA00022670"/>
    </source>
</evidence>
<keyword evidence="9 11" id="KW-0378">Hydrolase</keyword>